<dbReference type="Proteomes" id="UP000000560">
    <property type="component" value="Chromosome VIII"/>
</dbReference>
<dbReference type="HOGENOM" id="CLU_005533_1_0_1"/>
<dbReference type="InParanoid" id="Q5BDR7"/>
<proteinExistence type="predicted"/>
<accession>Q5BDR7</accession>
<organism evidence="1 2">
    <name type="scientific">Emericella nidulans (strain FGSC A4 / ATCC 38163 / CBS 112.46 / NRRL 194 / M139)</name>
    <name type="common">Aspergillus nidulans</name>
    <dbReference type="NCBI Taxonomy" id="227321"/>
    <lineage>
        <taxon>Eukaryota</taxon>
        <taxon>Fungi</taxon>
        <taxon>Dikarya</taxon>
        <taxon>Ascomycota</taxon>
        <taxon>Pezizomycotina</taxon>
        <taxon>Eurotiomycetes</taxon>
        <taxon>Eurotiomycetidae</taxon>
        <taxon>Eurotiales</taxon>
        <taxon>Aspergillaceae</taxon>
        <taxon>Aspergillus</taxon>
        <taxon>Aspergillus subgen. Nidulantes</taxon>
    </lineage>
</organism>
<dbReference type="RefSeq" id="XP_658917.1">
    <property type="nucleotide sequence ID" value="XM_653825.1"/>
</dbReference>
<evidence type="ECO:0008006" key="3">
    <source>
        <dbReference type="Google" id="ProtNLM"/>
    </source>
</evidence>
<gene>
    <name evidence="1" type="ORF">ANIA_01313</name>
</gene>
<dbReference type="PANTHER" id="PTHR43712">
    <property type="entry name" value="PUTATIVE (AFU_ORTHOLOGUE AFUA_4G14580)-RELATED"/>
    <property type="match status" value="1"/>
</dbReference>
<name>Q5BDR7_EMENI</name>
<dbReference type="EMBL" id="BN001308">
    <property type="protein sequence ID" value="CBF87736.1"/>
    <property type="molecule type" value="Genomic_DNA"/>
</dbReference>
<keyword evidence="2" id="KW-1185">Reference proteome</keyword>
<dbReference type="KEGG" id="ani:ANIA_01313"/>
<dbReference type="eggNOG" id="KOG3178">
    <property type="taxonomic scope" value="Eukaryota"/>
</dbReference>
<reference evidence="2" key="1">
    <citation type="journal article" date="2005" name="Nature">
        <title>Sequencing of Aspergillus nidulans and comparative analysis with A. fumigatus and A. oryzae.</title>
        <authorList>
            <person name="Galagan J.E."/>
            <person name="Calvo S.E."/>
            <person name="Cuomo C."/>
            <person name="Ma L.J."/>
            <person name="Wortman J.R."/>
            <person name="Batzoglou S."/>
            <person name="Lee S.I."/>
            <person name="Basturkmen M."/>
            <person name="Spevak C.C."/>
            <person name="Clutterbuck J."/>
            <person name="Kapitonov V."/>
            <person name="Jurka J."/>
            <person name="Scazzocchio C."/>
            <person name="Farman M."/>
            <person name="Butler J."/>
            <person name="Purcell S."/>
            <person name="Harris S."/>
            <person name="Braus G.H."/>
            <person name="Draht O."/>
            <person name="Busch S."/>
            <person name="D'Enfert C."/>
            <person name="Bouchier C."/>
            <person name="Goldman G.H."/>
            <person name="Bell-Pedersen D."/>
            <person name="Griffiths-Jones S."/>
            <person name="Doonan J.H."/>
            <person name="Yu J."/>
            <person name="Vienken K."/>
            <person name="Pain A."/>
            <person name="Freitag M."/>
            <person name="Selker E.U."/>
            <person name="Archer D.B."/>
            <person name="Penalva M.A."/>
            <person name="Oakley B.R."/>
            <person name="Momany M."/>
            <person name="Tanaka T."/>
            <person name="Kumagai T."/>
            <person name="Asai K."/>
            <person name="Machida M."/>
            <person name="Nierman W.C."/>
            <person name="Denning D.W."/>
            <person name="Caddick M."/>
            <person name="Hynes M."/>
            <person name="Paoletti M."/>
            <person name="Fischer R."/>
            <person name="Miller B."/>
            <person name="Dyer P."/>
            <person name="Sachs M.S."/>
            <person name="Osmani S.A."/>
            <person name="Birren B.W."/>
        </authorList>
    </citation>
    <scope>NUCLEOTIDE SEQUENCE [LARGE SCALE GENOMIC DNA]</scope>
    <source>
        <strain evidence="2">FGSC A4 / ATCC 38163 / CBS 112.46 / NRRL 194 / M139</strain>
    </source>
</reference>
<reference evidence="2" key="2">
    <citation type="journal article" date="2009" name="Fungal Genet. Biol.">
        <title>The 2008 update of the Aspergillus nidulans genome annotation: a community effort.</title>
        <authorList>
            <person name="Wortman J.R."/>
            <person name="Gilsenan J.M."/>
            <person name="Joardar V."/>
            <person name="Deegan J."/>
            <person name="Clutterbuck J."/>
            <person name="Andersen M.R."/>
            <person name="Archer D."/>
            <person name="Bencina M."/>
            <person name="Braus G."/>
            <person name="Coutinho P."/>
            <person name="von Dohren H."/>
            <person name="Doonan J."/>
            <person name="Driessen A.J."/>
            <person name="Durek P."/>
            <person name="Espeso E."/>
            <person name="Fekete E."/>
            <person name="Flipphi M."/>
            <person name="Estrada C.G."/>
            <person name="Geysens S."/>
            <person name="Goldman G."/>
            <person name="de Groot P.W."/>
            <person name="Hansen K."/>
            <person name="Harris S.D."/>
            <person name="Heinekamp T."/>
            <person name="Helmstaedt K."/>
            <person name="Henrissat B."/>
            <person name="Hofmann G."/>
            <person name="Homan T."/>
            <person name="Horio T."/>
            <person name="Horiuchi H."/>
            <person name="James S."/>
            <person name="Jones M."/>
            <person name="Karaffa L."/>
            <person name="Karanyi Z."/>
            <person name="Kato M."/>
            <person name="Keller N."/>
            <person name="Kelly D.E."/>
            <person name="Kiel J.A."/>
            <person name="Kim J.M."/>
            <person name="van der Klei I.J."/>
            <person name="Klis F.M."/>
            <person name="Kovalchuk A."/>
            <person name="Krasevec N."/>
            <person name="Kubicek C.P."/>
            <person name="Liu B."/>
            <person name="Maccabe A."/>
            <person name="Meyer V."/>
            <person name="Mirabito P."/>
            <person name="Miskei M."/>
            <person name="Mos M."/>
            <person name="Mullins J."/>
            <person name="Nelson D.R."/>
            <person name="Nielsen J."/>
            <person name="Oakley B.R."/>
            <person name="Osmani S.A."/>
            <person name="Pakula T."/>
            <person name="Paszewski A."/>
            <person name="Paulsen I."/>
            <person name="Pilsyk S."/>
            <person name="Pocsi I."/>
            <person name="Punt P.J."/>
            <person name="Ram A.F."/>
            <person name="Ren Q."/>
            <person name="Robellet X."/>
            <person name="Robson G."/>
            <person name="Seiboth B."/>
            <person name="van Solingen P."/>
            <person name="Specht T."/>
            <person name="Sun J."/>
            <person name="Taheri-Talesh N."/>
            <person name="Takeshita N."/>
            <person name="Ussery D."/>
            <person name="vanKuyk P.A."/>
            <person name="Visser H."/>
            <person name="van de Vondervoort P.J."/>
            <person name="de Vries R.P."/>
            <person name="Walton J."/>
            <person name="Xiang X."/>
            <person name="Xiong Y."/>
            <person name="Zeng A.P."/>
            <person name="Brandt B.W."/>
            <person name="Cornell M.J."/>
            <person name="van den Hondel C.A."/>
            <person name="Visser J."/>
            <person name="Oliver S.G."/>
            <person name="Turner G."/>
        </authorList>
    </citation>
    <scope>GENOME REANNOTATION</scope>
    <source>
        <strain evidence="2">FGSC A4 / ATCC 38163 / CBS 112.46 / NRRL 194 / M139</strain>
    </source>
</reference>
<dbReference type="AlphaFoldDB" id="Q5BDR7"/>
<dbReference type="GO" id="GO:0008757">
    <property type="term" value="F:S-adenosylmethionine-dependent methyltransferase activity"/>
    <property type="evidence" value="ECO:0000318"/>
    <property type="project" value="GO_Central"/>
</dbReference>
<dbReference type="SUPFAM" id="SSF53335">
    <property type="entry name" value="S-adenosyl-L-methionine-dependent methyltransferases"/>
    <property type="match status" value="1"/>
</dbReference>
<dbReference type="GeneID" id="2877092"/>
<dbReference type="Gene3D" id="3.40.50.150">
    <property type="entry name" value="Vaccinia Virus protein VP39"/>
    <property type="match status" value="1"/>
</dbReference>
<evidence type="ECO:0000313" key="1">
    <source>
        <dbReference type="EMBL" id="CBF87736.1"/>
    </source>
</evidence>
<protein>
    <recommendedName>
        <fullName evidence="3">O-methyltransferase domain-containing protein</fullName>
    </recommendedName>
</protein>
<sequence>MSTDKAEVVESPPQGARFFLRNPVLRDWVSFNLDEVCKADTKLVETLRTCGDREEPADSAIGRAFGFAPGKTYWDFIANDGEGEDKGWRQRRFAQGIKCRAAGNPQTHHHLHSAFDWAGLGEATVIDVSIVRCGWLRGHVSIELAKAFPDLEFVVQDFEGLKSFHDGVPDELKSRISFEAQDILQPNAHPNADVYLLRSICMTDGTRVLIADFIGPENTQSGPMWLERLSTIQSMQMMTMVNAPERSEKDWINVVKRVDSRYSVKPMVTPAGTAMSVIEIVFNASA</sequence>
<evidence type="ECO:0000313" key="2">
    <source>
        <dbReference type="Proteomes" id="UP000000560"/>
    </source>
</evidence>
<dbReference type="GO" id="GO:0044550">
    <property type="term" value="P:secondary metabolite biosynthetic process"/>
    <property type="evidence" value="ECO:0000318"/>
    <property type="project" value="GO_Central"/>
</dbReference>
<dbReference type="OrthoDB" id="1606438at2759"/>
<dbReference type="PANTHER" id="PTHR43712:SF5">
    <property type="entry name" value="O-METHYLTRANSFERASE ASQN-RELATED"/>
    <property type="match status" value="1"/>
</dbReference>
<accession>C8VS68</accession>
<dbReference type="InterPro" id="IPR029063">
    <property type="entry name" value="SAM-dependent_MTases_sf"/>
</dbReference>
<dbReference type="OMA" id="LRSICMT"/>